<keyword evidence="4" id="KW-1185">Reference proteome</keyword>
<dbReference type="Gene3D" id="3.30.70.100">
    <property type="match status" value="1"/>
</dbReference>
<dbReference type="PANTHER" id="PTHR30347">
    <property type="entry name" value="POTASSIUM CHANNEL RELATED"/>
    <property type="match status" value="1"/>
</dbReference>
<gene>
    <name evidence="3" type="ORF">Poly41_24000</name>
</gene>
<dbReference type="InterPro" id="IPR011066">
    <property type="entry name" value="MscS_channel_C_sf"/>
</dbReference>
<dbReference type="AlphaFoldDB" id="A0A5C6DTB4"/>
<reference evidence="3 4" key="1">
    <citation type="submission" date="2019-02" db="EMBL/GenBank/DDBJ databases">
        <title>Deep-cultivation of Planctomycetes and their phenomic and genomic characterization uncovers novel biology.</title>
        <authorList>
            <person name="Wiegand S."/>
            <person name="Jogler M."/>
            <person name="Boedeker C."/>
            <person name="Pinto D."/>
            <person name="Vollmers J."/>
            <person name="Rivas-Marin E."/>
            <person name="Kohn T."/>
            <person name="Peeters S.H."/>
            <person name="Heuer A."/>
            <person name="Rast P."/>
            <person name="Oberbeckmann S."/>
            <person name="Bunk B."/>
            <person name="Jeske O."/>
            <person name="Meyerdierks A."/>
            <person name="Storesund J.E."/>
            <person name="Kallscheuer N."/>
            <person name="Luecker S."/>
            <person name="Lage O.M."/>
            <person name="Pohl T."/>
            <person name="Merkel B.J."/>
            <person name="Hornburger P."/>
            <person name="Mueller R.-W."/>
            <person name="Bruemmer F."/>
            <person name="Labrenz M."/>
            <person name="Spormann A.M."/>
            <person name="Op Den Camp H."/>
            <person name="Overmann J."/>
            <person name="Amann R."/>
            <person name="Jetten M.S.M."/>
            <person name="Mascher T."/>
            <person name="Medema M.H."/>
            <person name="Devos D.P."/>
            <person name="Kaster A.-K."/>
            <person name="Ovreas L."/>
            <person name="Rohde M."/>
            <person name="Galperin M.Y."/>
            <person name="Jogler C."/>
        </authorList>
    </citation>
    <scope>NUCLEOTIDE SEQUENCE [LARGE SCALE GENOMIC DNA]</scope>
    <source>
        <strain evidence="3 4">Poly41</strain>
    </source>
</reference>
<evidence type="ECO:0000313" key="4">
    <source>
        <dbReference type="Proteomes" id="UP000319143"/>
    </source>
</evidence>
<dbReference type="InterPro" id="IPR052702">
    <property type="entry name" value="MscS-like_channel"/>
</dbReference>
<name>A0A5C6DTB4_9BACT</name>
<dbReference type="PANTHER" id="PTHR30347:SF1">
    <property type="entry name" value="MECHANOSENSITIVE CHANNEL MSCK"/>
    <property type="match status" value="1"/>
</dbReference>
<comment type="caution">
    <text evidence="3">The sequence shown here is derived from an EMBL/GenBank/DDBJ whole genome shotgun (WGS) entry which is preliminary data.</text>
</comment>
<dbReference type="Pfam" id="PF21082">
    <property type="entry name" value="MS_channel_3rd"/>
    <property type="match status" value="1"/>
</dbReference>
<dbReference type="GO" id="GO:0016020">
    <property type="term" value="C:membrane"/>
    <property type="evidence" value="ECO:0007669"/>
    <property type="project" value="InterPro"/>
</dbReference>
<dbReference type="InterPro" id="IPR049278">
    <property type="entry name" value="MS_channel_C"/>
</dbReference>
<dbReference type="RefSeq" id="WP_197231224.1">
    <property type="nucleotide sequence ID" value="NZ_SJPV01000003.1"/>
</dbReference>
<evidence type="ECO:0000313" key="3">
    <source>
        <dbReference type="EMBL" id="TWU39545.1"/>
    </source>
</evidence>
<dbReference type="SUPFAM" id="SSF82689">
    <property type="entry name" value="Mechanosensitive channel protein MscS (YggB), C-terminal domain"/>
    <property type="match status" value="1"/>
</dbReference>
<sequence>MPNKNLITGTILNWTLSASVNRVIIPVGVAYGSDSEAARQILFDVAADNLQVIDDPPPRTTFEAFADSSLTLTLRAYLPNVDDRLKAIAELHTEIDKRFAEAGIEIAFPQRDLNLRSGWTTADKLAGPGEQFGSTRAEALTPPEQAEPVRK</sequence>
<feature type="region of interest" description="Disordered" evidence="1">
    <location>
        <begin position="124"/>
        <end position="151"/>
    </location>
</feature>
<organism evidence="3 4">
    <name type="scientific">Novipirellula artificiosorum</name>
    <dbReference type="NCBI Taxonomy" id="2528016"/>
    <lineage>
        <taxon>Bacteria</taxon>
        <taxon>Pseudomonadati</taxon>
        <taxon>Planctomycetota</taxon>
        <taxon>Planctomycetia</taxon>
        <taxon>Pirellulales</taxon>
        <taxon>Pirellulaceae</taxon>
        <taxon>Novipirellula</taxon>
    </lineage>
</organism>
<protein>
    <submittedName>
        <fullName evidence="3">Putative MscS family protein.1</fullName>
    </submittedName>
</protein>
<dbReference type="Proteomes" id="UP000319143">
    <property type="component" value="Unassembled WGS sequence"/>
</dbReference>
<proteinExistence type="predicted"/>
<dbReference type="EMBL" id="SJPV01000003">
    <property type="protein sequence ID" value="TWU39545.1"/>
    <property type="molecule type" value="Genomic_DNA"/>
</dbReference>
<accession>A0A5C6DTB4</accession>
<evidence type="ECO:0000256" key="1">
    <source>
        <dbReference type="SAM" id="MobiDB-lite"/>
    </source>
</evidence>
<feature type="domain" description="Mechanosensitive ion channel MscS C-terminal" evidence="2">
    <location>
        <begin position="24"/>
        <end position="106"/>
    </location>
</feature>
<evidence type="ECO:0000259" key="2">
    <source>
        <dbReference type="Pfam" id="PF21082"/>
    </source>
</evidence>